<proteinExistence type="predicted"/>
<name>A0A224Y522_9HEMI</name>
<sequence>MKLLLIGTIALLCCIFVMQAYTIDPTANQHSLKALGEEGEPGKPAANAKNVKKGKVKQGYVNPVVAGVESKNKDQETKSN</sequence>
<keyword evidence="1" id="KW-0732">Signal</keyword>
<evidence type="ECO:0000256" key="1">
    <source>
        <dbReference type="SAM" id="SignalP"/>
    </source>
</evidence>
<evidence type="ECO:0000313" key="2">
    <source>
        <dbReference type="EMBL" id="JAW15589.1"/>
    </source>
</evidence>
<dbReference type="EMBL" id="GFTR01000837">
    <property type="protein sequence ID" value="JAW15589.1"/>
    <property type="molecule type" value="Transcribed_RNA"/>
</dbReference>
<feature type="chain" id="PRO_5012036306" evidence="1">
    <location>
        <begin position="21"/>
        <end position="80"/>
    </location>
</feature>
<accession>A0A224Y522</accession>
<reference evidence="2" key="1">
    <citation type="journal article" date="2018" name="PLoS Negl. Trop. Dis.">
        <title>An insight into the salivary gland and fat body transcriptome of Panstrongylus lignarius (Hemiptera: Heteroptera), the main vector of Chagas disease in Peru.</title>
        <authorList>
            <person name="Nevoa J.C."/>
            <person name="Mendes M.T."/>
            <person name="da Silva M.V."/>
            <person name="Soares S.C."/>
            <person name="Oliveira C.J.F."/>
            <person name="Ribeiro J.M.C."/>
        </authorList>
    </citation>
    <scope>NUCLEOTIDE SEQUENCE</scope>
</reference>
<protein>
    <submittedName>
        <fullName evidence="2">Putative secreted protein</fullName>
    </submittedName>
</protein>
<dbReference type="AlphaFoldDB" id="A0A224Y522"/>
<feature type="signal peptide" evidence="1">
    <location>
        <begin position="1"/>
        <end position="20"/>
    </location>
</feature>
<organism evidence="2">
    <name type="scientific">Panstrongylus lignarius</name>
    <dbReference type="NCBI Taxonomy" id="156445"/>
    <lineage>
        <taxon>Eukaryota</taxon>
        <taxon>Metazoa</taxon>
        <taxon>Ecdysozoa</taxon>
        <taxon>Arthropoda</taxon>
        <taxon>Hexapoda</taxon>
        <taxon>Insecta</taxon>
        <taxon>Pterygota</taxon>
        <taxon>Neoptera</taxon>
        <taxon>Paraneoptera</taxon>
        <taxon>Hemiptera</taxon>
        <taxon>Heteroptera</taxon>
        <taxon>Panheteroptera</taxon>
        <taxon>Cimicomorpha</taxon>
        <taxon>Reduviidae</taxon>
        <taxon>Triatominae</taxon>
        <taxon>Panstrongylus</taxon>
    </lineage>
</organism>